<organism evidence="1 2">
    <name type="scientific">Paraburkholderia hiiakae</name>
    <dbReference type="NCBI Taxonomy" id="1081782"/>
    <lineage>
        <taxon>Bacteria</taxon>
        <taxon>Pseudomonadati</taxon>
        <taxon>Pseudomonadota</taxon>
        <taxon>Betaproteobacteria</taxon>
        <taxon>Burkholderiales</taxon>
        <taxon>Burkholderiaceae</taxon>
        <taxon>Paraburkholderia</taxon>
    </lineage>
</organism>
<reference evidence="1 2" key="1">
    <citation type="submission" date="2020-10" db="EMBL/GenBank/DDBJ databases">
        <authorList>
            <person name="Peeters C."/>
        </authorList>
    </citation>
    <scope>NUCLEOTIDE SEQUENCE [LARGE SCALE GENOMIC DNA]</scope>
    <source>
        <strain evidence="1 2">LMG 27952</strain>
    </source>
</reference>
<gene>
    <name evidence="1" type="ORF">LMG27952_05055</name>
</gene>
<dbReference type="Pfam" id="PF11811">
    <property type="entry name" value="DUF3331"/>
    <property type="match status" value="1"/>
</dbReference>
<evidence type="ECO:0008006" key="3">
    <source>
        <dbReference type="Google" id="ProtNLM"/>
    </source>
</evidence>
<evidence type="ECO:0000313" key="1">
    <source>
        <dbReference type="EMBL" id="CAD6550707.1"/>
    </source>
</evidence>
<comment type="caution">
    <text evidence="1">The sequence shown here is derived from an EMBL/GenBank/DDBJ whole genome shotgun (WGS) entry which is preliminary data.</text>
</comment>
<evidence type="ECO:0000313" key="2">
    <source>
        <dbReference type="Proteomes" id="UP000656319"/>
    </source>
</evidence>
<proteinExistence type="predicted"/>
<protein>
    <recommendedName>
        <fullName evidence="3">DUF3331 domain-containing protein</fullName>
    </recommendedName>
</protein>
<dbReference type="Proteomes" id="UP000656319">
    <property type="component" value="Unassembled WGS sequence"/>
</dbReference>
<name>A0ABM8NZJ3_9BURK</name>
<dbReference type="InterPro" id="IPR021769">
    <property type="entry name" value="DUF3331"/>
</dbReference>
<accession>A0ABM8NZJ3</accession>
<sequence>MPRCALASRDRHAPRSRVWVMHCVNLDYVVVSLSRAWRILHGLHGLDLGLGASWRIVQNMKRVPAKLFHRHSTLDNQHFTSEVKVDSCYVWERIIAPLLGTPIVCELAVRKTARPTGAFRLVGNCIAVHSVERQSDRSMLVSWSDSTLGHFADQRWVGSKSRHKGRCALSGCLIRRGDPIYRPQRRGLVCLSFGPEMILARVLESMV</sequence>
<dbReference type="EMBL" id="CAJHCQ010000014">
    <property type="protein sequence ID" value="CAD6550707.1"/>
    <property type="molecule type" value="Genomic_DNA"/>
</dbReference>
<keyword evidence="2" id="KW-1185">Reference proteome</keyword>